<keyword evidence="3" id="KW-1185">Reference proteome</keyword>
<feature type="compositionally biased region" description="Basic residues" evidence="1">
    <location>
        <begin position="215"/>
        <end position="227"/>
    </location>
</feature>
<feature type="compositionally biased region" description="Basic and acidic residues" evidence="1">
    <location>
        <begin position="17"/>
        <end position="36"/>
    </location>
</feature>
<dbReference type="EMBL" id="KV784364">
    <property type="protein sequence ID" value="OEU12837.1"/>
    <property type="molecule type" value="Genomic_DNA"/>
</dbReference>
<feature type="compositionally biased region" description="Low complexity" evidence="1">
    <location>
        <begin position="604"/>
        <end position="630"/>
    </location>
</feature>
<dbReference type="Proteomes" id="UP000095751">
    <property type="component" value="Unassembled WGS sequence"/>
</dbReference>
<dbReference type="OrthoDB" id="42679at2759"/>
<accession>A0A1E7F3W2</accession>
<feature type="region of interest" description="Disordered" evidence="1">
    <location>
        <begin position="14"/>
        <end position="63"/>
    </location>
</feature>
<protein>
    <submittedName>
        <fullName evidence="2">Uncharacterized protein</fullName>
    </submittedName>
</protein>
<organism evidence="2 3">
    <name type="scientific">Fragilariopsis cylindrus CCMP1102</name>
    <dbReference type="NCBI Taxonomy" id="635003"/>
    <lineage>
        <taxon>Eukaryota</taxon>
        <taxon>Sar</taxon>
        <taxon>Stramenopiles</taxon>
        <taxon>Ochrophyta</taxon>
        <taxon>Bacillariophyta</taxon>
        <taxon>Bacillariophyceae</taxon>
        <taxon>Bacillariophycidae</taxon>
        <taxon>Bacillariales</taxon>
        <taxon>Bacillariaceae</taxon>
        <taxon>Fragilariopsis</taxon>
    </lineage>
</organism>
<reference evidence="2 3" key="1">
    <citation type="submission" date="2016-09" db="EMBL/GenBank/DDBJ databases">
        <title>Extensive genetic diversity and differential bi-allelic expression allows diatom success in the polar Southern Ocean.</title>
        <authorList>
            <consortium name="DOE Joint Genome Institute"/>
            <person name="Mock T."/>
            <person name="Otillar R.P."/>
            <person name="Strauss J."/>
            <person name="Dupont C."/>
            <person name="Frickenhaus S."/>
            <person name="Maumus F."/>
            <person name="Mcmullan M."/>
            <person name="Sanges R."/>
            <person name="Schmutz J."/>
            <person name="Toseland A."/>
            <person name="Valas R."/>
            <person name="Veluchamy A."/>
            <person name="Ward B.J."/>
            <person name="Allen A."/>
            <person name="Barry K."/>
            <person name="Falciatore A."/>
            <person name="Ferrante M."/>
            <person name="Fortunato A.E."/>
            <person name="Gloeckner G."/>
            <person name="Gruber A."/>
            <person name="Hipkin R."/>
            <person name="Janech M."/>
            <person name="Kroth P."/>
            <person name="Leese F."/>
            <person name="Lindquist E."/>
            <person name="Lyon B.R."/>
            <person name="Martin J."/>
            <person name="Mayer C."/>
            <person name="Parker M."/>
            <person name="Quesneville H."/>
            <person name="Raymond J."/>
            <person name="Uhlig C."/>
            <person name="Valentin K.U."/>
            <person name="Worden A.Z."/>
            <person name="Armbrust E.V."/>
            <person name="Bowler C."/>
            <person name="Green B."/>
            <person name="Moulton V."/>
            <person name="Van Oosterhout C."/>
            <person name="Grigoriev I."/>
        </authorList>
    </citation>
    <scope>NUCLEOTIDE SEQUENCE [LARGE SCALE GENOMIC DNA]</scope>
    <source>
        <strain evidence="2 3">CCMP1102</strain>
    </source>
</reference>
<feature type="region of interest" description="Disordered" evidence="1">
    <location>
        <begin position="425"/>
        <end position="448"/>
    </location>
</feature>
<feature type="compositionally biased region" description="Low complexity" evidence="1">
    <location>
        <begin position="283"/>
        <end position="298"/>
    </location>
</feature>
<feature type="compositionally biased region" description="Gly residues" evidence="1">
    <location>
        <begin position="45"/>
        <end position="58"/>
    </location>
</feature>
<dbReference type="InParanoid" id="A0A1E7F3W2"/>
<feature type="compositionally biased region" description="Acidic residues" evidence="1">
    <location>
        <begin position="236"/>
        <end position="253"/>
    </location>
</feature>
<dbReference type="AlphaFoldDB" id="A0A1E7F3W2"/>
<feature type="region of interest" description="Disordered" evidence="1">
    <location>
        <begin position="280"/>
        <end position="299"/>
    </location>
</feature>
<dbReference type="KEGG" id="fcy:FRACYDRAFT_244110"/>
<gene>
    <name evidence="2" type="ORF">FRACYDRAFT_244110</name>
</gene>
<evidence type="ECO:0000256" key="1">
    <source>
        <dbReference type="SAM" id="MobiDB-lite"/>
    </source>
</evidence>
<sequence length="641" mass="72577">MSLSWLGEQAQSQFLDRNLENHEKSQQRDDRDHHEGCSSSDSRGSGDGGGGGGGGGSFGSQKSFPSYQKLNSYNSLDLNNYDEKYTIRHQVIVWNVGTPDVKNNRVSLMFRVTLFWNDPLPPKPPSSIEKIPSTLDEALKAAMADSNANANANAYANANANANVNAYASAYDNTYDITTKGNGSSHDSNKDDSVWVMEGRNKAVRKKTRTENKRERNRSRSRRRRRKMSEDKNNDFEDDEEDDEEDEDEEETIDVPPVSIINAADFEIIGRPDITCLRYNNKPSSSSSPSHSSHSSSSNTRLMRFSCMYRASLLQEAHSMNVAQFPHDTHDLIMKLGILSQRQPNGRWDRRKWKLGLANESDTQGSIRVPYGVLVDHVAVPGFQISDRGLEFELSPIEYGNSKTGGSTSGSSNKQQYGSFIQNNFQQQRPNPNKQQQQQQQNQNQNQNIDDQDFCVKTKIRVKRNSAYYDRNIMPLLDILNLVSISILVAMDATNFFQRGLMCLNIAFLEIGLRTSLDARLPSVGYEIKMQKILNSYFYSILYIVLESAIMKVLLDNTKDNDHTYWTLERTRYTDHITAFLLLINQFYLRMIIYKDFSNNNNNNNNNYDNTSSSMSNTNNSTNKNSTNASGKGDGDGDEFK</sequence>
<evidence type="ECO:0000313" key="2">
    <source>
        <dbReference type="EMBL" id="OEU12837.1"/>
    </source>
</evidence>
<feature type="region of interest" description="Disordered" evidence="1">
    <location>
        <begin position="604"/>
        <end position="641"/>
    </location>
</feature>
<evidence type="ECO:0000313" key="3">
    <source>
        <dbReference type="Proteomes" id="UP000095751"/>
    </source>
</evidence>
<proteinExistence type="predicted"/>
<name>A0A1E7F3W2_9STRA</name>
<feature type="region of interest" description="Disordered" evidence="1">
    <location>
        <begin position="179"/>
        <end position="257"/>
    </location>
</feature>
<dbReference type="PANTHER" id="PTHR42264">
    <property type="entry name" value="EPHRIN_REC_LIKE DOMAIN-CONTAINING PROTEIN"/>
    <property type="match status" value="1"/>
</dbReference>